<evidence type="ECO:0000313" key="2">
    <source>
        <dbReference type="Proteomes" id="UP000027238"/>
    </source>
</evidence>
<organism evidence="1 2">
    <name type="scientific">Colletotrichum sublineola</name>
    <name type="common">Sorghum anthracnose fungus</name>
    <dbReference type="NCBI Taxonomy" id="1173701"/>
    <lineage>
        <taxon>Eukaryota</taxon>
        <taxon>Fungi</taxon>
        <taxon>Dikarya</taxon>
        <taxon>Ascomycota</taxon>
        <taxon>Pezizomycotina</taxon>
        <taxon>Sordariomycetes</taxon>
        <taxon>Hypocreomycetidae</taxon>
        <taxon>Glomerellales</taxon>
        <taxon>Glomerellaceae</taxon>
        <taxon>Colletotrichum</taxon>
        <taxon>Colletotrichum graminicola species complex</taxon>
    </lineage>
</organism>
<evidence type="ECO:0000313" key="1">
    <source>
        <dbReference type="EMBL" id="KDN60525.1"/>
    </source>
</evidence>
<name>A0A066X3C3_COLSU</name>
<dbReference type="Proteomes" id="UP000027238">
    <property type="component" value="Unassembled WGS sequence"/>
</dbReference>
<dbReference type="AlphaFoldDB" id="A0A066X3C3"/>
<dbReference type="HOGENOM" id="CLU_2145721_0_0_1"/>
<dbReference type="EMBL" id="JMSE01001500">
    <property type="protein sequence ID" value="KDN60525.1"/>
    <property type="molecule type" value="Genomic_DNA"/>
</dbReference>
<sequence length="112" mass="12244">MEAAGCKIVGGADGVLVNNLNEQLATLRPGPGGSVPTDRQLLDVKSRLCDYRFPLPVKARRHGAWAGLGWWGLDGNATWHLSYLGIPQSTSEMLRAAAEPNHRWMMGRPVRP</sequence>
<proteinExistence type="predicted"/>
<protein>
    <submittedName>
        <fullName evidence="1">Uncharacterized protein</fullName>
    </submittedName>
</protein>
<keyword evidence="2" id="KW-1185">Reference proteome</keyword>
<gene>
    <name evidence="1" type="ORF">CSUB01_02150</name>
</gene>
<reference evidence="2" key="1">
    <citation type="journal article" date="2014" name="Genome Announc.">
        <title>Draft genome sequence of Colletotrichum sublineola, a destructive pathogen of cultivated sorghum.</title>
        <authorList>
            <person name="Baroncelli R."/>
            <person name="Sanz-Martin J.M."/>
            <person name="Rech G.E."/>
            <person name="Sukno S.A."/>
            <person name="Thon M.R."/>
        </authorList>
    </citation>
    <scope>NUCLEOTIDE SEQUENCE [LARGE SCALE GENOMIC DNA]</scope>
    <source>
        <strain evidence="2">TX430BB</strain>
    </source>
</reference>
<accession>A0A066X3C3</accession>
<comment type="caution">
    <text evidence="1">The sequence shown here is derived from an EMBL/GenBank/DDBJ whole genome shotgun (WGS) entry which is preliminary data.</text>
</comment>